<feature type="region of interest" description="Disordered" evidence="1">
    <location>
        <begin position="58"/>
        <end position="104"/>
    </location>
</feature>
<name>A0A8H3E9K9_9AGAM</name>
<comment type="caution">
    <text evidence="3">The sequence shown here is derived from an EMBL/GenBank/DDBJ whole genome shotgun (WGS) entry which is preliminary data.</text>
</comment>
<dbReference type="GO" id="GO:0006273">
    <property type="term" value="P:lagging strand elongation"/>
    <property type="evidence" value="ECO:0007669"/>
    <property type="project" value="TreeGrafter"/>
</dbReference>
<feature type="region of interest" description="Disordered" evidence="1">
    <location>
        <begin position="1"/>
        <end position="41"/>
    </location>
</feature>
<dbReference type="GO" id="GO:0003887">
    <property type="term" value="F:DNA-directed DNA polymerase activity"/>
    <property type="evidence" value="ECO:0007669"/>
    <property type="project" value="TreeGrafter"/>
</dbReference>
<dbReference type="GO" id="GO:0003697">
    <property type="term" value="F:single-stranded DNA binding"/>
    <property type="evidence" value="ECO:0007669"/>
    <property type="project" value="TreeGrafter"/>
</dbReference>
<gene>
    <name evidence="3" type="ORF">RDB_LOCUS164564</name>
</gene>
<dbReference type="Proteomes" id="UP000663827">
    <property type="component" value="Unassembled WGS sequence"/>
</dbReference>
<feature type="compositionally biased region" description="Acidic residues" evidence="1">
    <location>
        <begin position="32"/>
        <end position="41"/>
    </location>
</feature>
<dbReference type="PANTHER" id="PTHR45861">
    <property type="entry name" value="DNA POLYMERASE ALPHA CATALYTIC SUBUNIT"/>
    <property type="match status" value="1"/>
</dbReference>
<dbReference type="GO" id="GO:0006272">
    <property type="term" value="P:leading strand elongation"/>
    <property type="evidence" value="ECO:0007669"/>
    <property type="project" value="TreeGrafter"/>
</dbReference>
<dbReference type="Pfam" id="PF12254">
    <property type="entry name" value="DNA_pol_alpha_N"/>
    <property type="match status" value="1"/>
</dbReference>
<protein>
    <recommendedName>
        <fullName evidence="2">DNA polymerase alpha catalytic subunit N-terminal domain-containing protein</fullName>
    </recommendedName>
</protein>
<organism evidence="3 4">
    <name type="scientific">Rhizoctonia solani</name>
    <dbReference type="NCBI Taxonomy" id="456999"/>
    <lineage>
        <taxon>Eukaryota</taxon>
        <taxon>Fungi</taxon>
        <taxon>Dikarya</taxon>
        <taxon>Basidiomycota</taxon>
        <taxon>Agaricomycotina</taxon>
        <taxon>Agaricomycetes</taxon>
        <taxon>Cantharellales</taxon>
        <taxon>Ceratobasidiaceae</taxon>
        <taxon>Rhizoctonia</taxon>
    </lineage>
</organism>
<dbReference type="GO" id="GO:0003682">
    <property type="term" value="F:chromatin binding"/>
    <property type="evidence" value="ECO:0007669"/>
    <property type="project" value="TreeGrafter"/>
</dbReference>
<reference evidence="3" key="1">
    <citation type="submission" date="2021-01" db="EMBL/GenBank/DDBJ databases">
        <authorList>
            <person name="Kaushik A."/>
        </authorList>
    </citation>
    <scope>NUCLEOTIDE SEQUENCE</scope>
    <source>
        <strain evidence="3">AG5</strain>
    </source>
</reference>
<proteinExistence type="predicted"/>
<feature type="compositionally biased region" description="Acidic residues" evidence="1">
    <location>
        <begin position="77"/>
        <end position="91"/>
    </location>
</feature>
<evidence type="ECO:0000259" key="2">
    <source>
        <dbReference type="Pfam" id="PF12254"/>
    </source>
</evidence>
<evidence type="ECO:0000313" key="4">
    <source>
        <dbReference type="Proteomes" id="UP000663827"/>
    </source>
</evidence>
<feature type="domain" description="DNA polymerase alpha catalytic subunit N-terminal" evidence="2">
    <location>
        <begin position="13"/>
        <end position="76"/>
    </location>
</feature>
<dbReference type="AlphaFoldDB" id="A0A8H3E9K9"/>
<dbReference type="GO" id="GO:0003688">
    <property type="term" value="F:DNA replication origin binding"/>
    <property type="evidence" value="ECO:0007669"/>
    <property type="project" value="TreeGrafter"/>
</dbReference>
<dbReference type="GO" id="GO:1902975">
    <property type="term" value="P:mitotic DNA replication initiation"/>
    <property type="evidence" value="ECO:0007669"/>
    <property type="project" value="TreeGrafter"/>
</dbReference>
<evidence type="ECO:0000313" key="3">
    <source>
        <dbReference type="EMBL" id="CAE7219297.1"/>
    </source>
</evidence>
<feature type="compositionally biased region" description="Basic residues" evidence="1">
    <location>
        <begin position="95"/>
        <end position="104"/>
    </location>
</feature>
<dbReference type="EMBL" id="CAJNJQ010005512">
    <property type="protein sequence ID" value="CAE7219297.1"/>
    <property type="molecule type" value="Genomic_DNA"/>
</dbReference>
<feature type="region of interest" description="Disordered" evidence="1">
    <location>
        <begin position="144"/>
        <end position="190"/>
    </location>
</feature>
<feature type="non-terminal residue" evidence="3">
    <location>
        <position position="1"/>
    </location>
</feature>
<feature type="compositionally biased region" description="Basic and acidic residues" evidence="1">
    <location>
        <begin position="8"/>
        <end position="27"/>
    </location>
</feature>
<evidence type="ECO:0000256" key="1">
    <source>
        <dbReference type="SAM" id="MobiDB-lite"/>
    </source>
</evidence>
<dbReference type="InterPro" id="IPR024647">
    <property type="entry name" value="DNA_pol_a_cat_su_N"/>
</dbReference>
<accession>A0A8H3E9K9</accession>
<sequence>MSRRPRKSAKDALADLRAARAGGERSKQWQSTEDEELYDEVSEDDYKKIVKRRLDRDDFIEDDDGGGYVDNGVDAFEAGEEYDSDDNEENEAERKKRKVERKKTKAALAAQRAKDEAYAEKNISDYRPAVSSEKEQDFMSSLLGTLDSMPSKPSAPSKRKLASAYGGPSRAFKPPGALKRKPEPMNIFRS</sequence>
<dbReference type="GO" id="GO:0005658">
    <property type="term" value="C:alpha DNA polymerase:primase complex"/>
    <property type="evidence" value="ECO:0007669"/>
    <property type="project" value="TreeGrafter"/>
</dbReference>
<dbReference type="PANTHER" id="PTHR45861:SF1">
    <property type="entry name" value="DNA POLYMERASE ALPHA CATALYTIC SUBUNIT"/>
    <property type="match status" value="1"/>
</dbReference>